<dbReference type="EMBL" id="JAAIUW010000005">
    <property type="protein sequence ID" value="KAF7830741.1"/>
    <property type="molecule type" value="Genomic_DNA"/>
</dbReference>
<accession>A0A834U1S2</accession>
<sequence>MGMNDDYCDFGLTGSITTVNPSGC</sequence>
<proteinExistence type="predicted"/>
<evidence type="ECO:0000313" key="2">
    <source>
        <dbReference type="Proteomes" id="UP000634136"/>
    </source>
</evidence>
<dbReference type="AlphaFoldDB" id="A0A834U1S2"/>
<comment type="caution">
    <text evidence="1">The sequence shown here is derived from an EMBL/GenBank/DDBJ whole genome shotgun (WGS) entry which is preliminary data.</text>
</comment>
<evidence type="ECO:0000313" key="1">
    <source>
        <dbReference type="EMBL" id="KAF7830741.1"/>
    </source>
</evidence>
<keyword evidence="2" id="KW-1185">Reference proteome</keyword>
<name>A0A834U1S2_9FABA</name>
<dbReference type="Proteomes" id="UP000634136">
    <property type="component" value="Unassembled WGS sequence"/>
</dbReference>
<organism evidence="1 2">
    <name type="scientific">Senna tora</name>
    <dbReference type="NCBI Taxonomy" id="362788"/>
    <lineage>
        <taxon>Eukaryota</taxon>
        <taxon>Viridiplantae</taxon>
        <taxon>Streptophyta</taxon>
        <taxon>Embryophyta</taxon>
        <taxon>Tracheophyta</taxon>
        <taxon>Spermatophyta</taxon>
        <taxon>Magnoliopsida</taxon>
        <taxon>eudicotyledons</taxon>
        <taxon>Gunneridae</taxon>
        <taxon>Pentapetalae</taxon>
        <taxon>rosids</taxon>
        <taxon>fabids</taxon>
        <taxon>Fabales</taxon>
        <taxon>Fabaceae</taxon>
        <taxon>Caesalpinioideae</taxon>
        <taxon>Cassia clade</taxon>
        <taxon>Senna</taxon>
    </lineage>
</organism>
<protein>
    <submittedName>
        <fullName evidence="1">Uncharacterized protein</fullName>
    </submittedName>
</protein>
<gene>
    <name evidence="1" type="ORF">G2W53_013074</name>
</gene>
<reference evidence="1" key="1">
    <citation type="submission" date="2020-09" db="EMBL/GenBank/DDBJ databases">
        <title>Genome-Enabled Discovery of Anthraquinone Biosynthesis in Senna tora.</title>
        <authorList>
            <person name="Kang S.-H."/>
            <person name="Pandey R.P."/>
            <person name="Lee C.-M."/>
            <person name="Sim J.-S."/>
            <person name="Jeong J.-T."/>
            <person name="Choi B.-S."/>
            <person name="Jung M."/>
            <person name="Ginzburg D."/>
            <person name="Zhao K."/>
            <person name="Won S.Y."/>
            <person name="Oh T.-J."/>
            <person name="Yu Y."/>
            <person name="Kim N.-H."/>
            <person name="Lee O.R."/>
            <person name="Lee T.-H."/>
            <person name="Bashyal P."/>
            <person name="Kim T.-S."/>
            <person name="Lee W.-H."/>
            <person name="Kawkins C."/>
            <person name="Kim C.-K."/>
            <person name="Kim J.S."/>
            <person name="Ahn B.O."/>
            <person name="Rhee S.Y."/>
            <person name="Sohng J.K."/>
        </authorList>
    </citation>
    <scope>NUCLEOTIDE SEQUENCE</scope>
    <source>
        <tissue evidence="1">Leaf</tissue>
    </source>
</reference>